<feature type="DNA-binding region" description="H-T-H motif" evidence="4">
    <location>
        <begin position="37"/>
        <end position="56"/>
    </location>
</feature>
<protein>
    <submittedName>
        <fullName evidence="6">TetR family transcriptional regulator</fullName>
    </submittedName>
</protein>
<dbReference type="GO" id="GO:0003700">
    <property type="term" value="F:DNA-binding transcription factor activity"/>
    <property type="evidence" value="ECO:0007669"/>
    <property type="project" value="TreeGrafter"/>
</dbReference>
<proteinExistence type="predicted"/>
<dbReference type="PANTHER" id="PTHR30055:SF239">
    <property type="entry name" value="TRANSCRIPTIONAL REGULATORY PROTEIN"/>
    <property type="match status" value="1"/>
</dbReference>
<dbReference type="EMBL" id="CP004387">
    <property type="protein sequence ID" value="AJD49029.1"/>
    <property type="molecule type" value="Genomic_DNA"/>
</dbReference>
<dbReference type="PROSITE" id="PS50977">
    <property type="entry name" value="HTH_TETR_2"/>
    <property type="match status" value="1"/>
</dbReference>
<evidence type="ECO:0000313" key="6">
    <source>
        <dbReference type="EMBL" id="AJD49029.1"/>
    </source>
</evidence>
<reference evidence="6 7" key="1">
    <citation type="journal article" date="2012" name="J. Bacteriol.">
        <title>Genome sequence of an alkane-degrading bacterium, Alcanivorax pacificus type strain W11-5, isolated from deep sea sediment.</title>
        <authorList>
            <person name="Lai Q."/>
            <person name="Shao Z."/>
        </authorList>
    </citation>
    <scope>NUCLEOTIDE SEQUENCE [LARGE SCALE GENOMIC DNA]</scope>
    <source>
        <strain evidence="6 7">W11-5</strain>
    </source>
</reference>
<dbReference type="SUPFAM" id="SSF46689">
    <property type="entry name" value="Homeodomain-like"/>
    <property type="match status" value="1"/>
</dbReference>
<gene>
    <name evidence="6" type="ORF">S7S_13085</name>
</gene>
<keyword evidence="3" id="KW-0804">Transcription</keyword>
<dbReference type="InterPro" id="IPR036271">
    <property type="entry name" value="Tet_transcr_reg_TetR-rel_C_sf"/>
</dbReference>
<dbReference type="RefSeq" id="WP_008738593.1">
    <property type="nucleotide sequence ID" value="NZ_CP004387.1"/>
</dbReference>
<evidence type="ECO:0000256" key="2">
    <source>
        <dbReference type="ARBA" id="ARBA00023125"/>
    </source>
</evidence>
<dbReference type="InterPro" id="IPR050109">
    <property type="entry name" value="HTH-type_TetR-like_transc_reg"/>
</dbReference>
<organism evidence="6 7">
    <name type="scientific">Isoalcanivorax pacificus W11-5</name>
    <dbReference type="NCBI Taxonomy" id="391936"/>
    <lineage>
        <taxon>Bacteria</taxon>
        <taxon>Pseudomonadati</taxon>
        <taxon>Pseudomonadota</taxon>
        <taxon>Gammaproteobacteria</taxon>
        <taxon>Oceanospirillales</taxon>
        <taxon>Alcanivoracaceae</taxon>
        <taxon>Isoalcanivorax</taxon>
    </lineage>
</organism>
<sequence>MTDKHPATPRYHHGDLRSALLREAALLLRDDGVEALSLRRLAERTGVSRMAPYHHFKDKHALLCALASEGFSALDSMITDAHLAPGADLGDGLRNFVRAYLRFATENPEQYELMFGRAIWKNAEPTAELRDIAYHAFRHYAERIGALVSQTQLPQGSRPLRLAQASWATLHGLCKLMLDGIYVDRGDMEEVSEEAVRLMVAVLGGKNA</sequence>
<accession>A0A0B4XLA0</accession>
<dbReference type="Pfam" id="PF13305">
    <property type="entry name" value="TetR_C_33"/>
    <property type="match status" value="1"/>
</dbReference>
<dbReference type="PANTHER" id="PTHR30055">
    <property type="entry name" value="HTH-TYPE TRANSCRIPTIONAL REGULATOR RUTR"/>
    <property type="match status" value="1"/>
</dbReference>
<dbReference type="HOGENOM" id="CLU_069356_40_0_6"/>
<evidence type="ECO:0000256" key="4">
    <source>
        <dbReference type="PROSITE-ProRule" id="PRU00335"/>
    </source>
</evidence>
<dbReference type="KEGG" id="apac:S7S_13085"/>
<dbReference type="PRINTS" id="PR00455">
    <property type="entry name" value="HTHTETR"/>
</dbReference>
<keyword evidence="1" id="KW-0805">Transcription regulation</keyword>
<feature type="domain" description="HTH tetR-type" evidence="5">
    <location>
        <begin position="14"/>
        <end position="74"/>
    </location>
</feature>
<dbReference type="Proteomes" id="UP000006764">
    <property type="component" value="Chromosome"/>
</dbReference>
<keyword evidence="2 4" id="KW-0238">DNA-binding</keyword>
<dbReference type="Pfam" id="PF00440">
    <property type="entry name" value="TetR_N"/>
    <property type="match status" value="1"/>
</dbReference>
<dbReference type="Gene3D" id="1.10.357.10">
    <property type="entry name" value="Tetracycline Repressor, domain 2"/>
    <property type="match status" value="1"/>
</dbReference>
<dbReference type="InterPro" id="IPR001647">
    <property type="entry name" value="HTH_TetR"/>
</dbReference>
<dbReference type="InterPro" id="IPR009057">
    <property type="entry name" value="Homeodomain-like_sf"/>
</dbReference>
<evidence type="ECO:0000256" key="1">
    <source>
        <dbReference type="ARBA" id="ARBA00023015"/>
    </source>
</evidence>
<dbReference type="OrthoDB" id="5293556at2"/>
<dbReference type="InterPro" id="IPR025996">
    <property type="entry name" value="MT1864/Rv1816-like_C"/>
</dbReference>
<evidence type="ECO:0000259" key="5">
    <source>
        <dbReference type="PROSITE" id="PS50977"/>
    </source>
</evidence>
<evidence type="ECO:0000313" key="7">
    <source>
        <dbReference type="Proteomes" id="UP000006764"/>
    </source>
</evidence>
<dbReference type="AlphaFoldDB" id="A0A0B4XLA0"/>
<dbReference type="GO" id="GO:0000976">
    <property type="term" value="F:transcription cis-regulatory region binding"/>
    <property type="evidence" value="ECO:0007669"/>
    <property type="project" value="TreeGrafter"/>
</dbReference>
<name>A0A0B4XLA0_9GAMM</name>
<evidence type="ECO:0000256" key="3">
    <source>
        <dbReference type="ARBA" id="ARBA00023163"/>
    </source>
</evidence>
<keyword evidence="7" id="KW-1185">Reference proteome</keyword>
<dbReference type="SUPFAM" id="SSF48498">
    <property type="entry name" value="Tetracyclin repressor-like, C-terminal domain"/>
    <property type="match status" value="1"/>
</dbReference>